<accession>A0ACC2VBC5</accession>
<keyword evidence="2" id="KW-1185">Reference proteome</keyword>
<protein>
    <submittedName>
        <fullName evidence="1">Uncharacterized protein</fullName>
    </submittedName>
</protein>
<evidence type="ECO:0000313" key="1">
    <source>
        <dbReference type="EMBL" id="KAJ9096378.1"/>
    </source>
</evidence>
<name>A0ACC2VBC5_9TREE</name>
<evidence type="ECO:0000313" key="2">
    <source>
        <dbReference type="Proteomes" id="UP001227268"/>
    </source>
</evidence>
<dbReference type="Proteomes" id="UP001227268">
    <property type="component" value="Unassembled WGS sequence"/>
</dbReference>
<dbReference type="EMBL" id="JASBWT010000019">
    <property type="protein sequence ID" value="KAJ9096378.1"/>
    <property type="molecule type" value="Genomic_DNA"/>
</dbReference>
<sequence length="193" mass="20742">MSASIQGPTPSGSQYASRIIIGLEEAGFNMDTPDSSNPASDAEPYQDQAHDLLDDDDDEETDIQIHEPYEPSPFQQLQGRNQPQYQQHLQQQVSGQKGPRRSYMNKEGKNAVPVIDVDVLKRWDIEIGDVLADSATTSNVILPGPAIPPATFASAGPSSLPPPPPQAAQRAQQPPAAPPVPQQPPTEPLVPAK</sequence>
<gene>
    <name evidence="1" type="ORF">QFC21_005200</name>
</gene>
<proteinExistence type="predicted"/>
<organism evidence="1 2">
    <name type="scientific">Naganishia friedmannii</name>
    <dbReference type="NCBI Taxonomy" id="89922"/>
    <lineage>
        <taxon>Eukaryota</taxon>
        <taxon>Fungi</taxon>
        <taxon>Dikarya</taxon>
        <taxon>Basidiomycota</taxon>
        <taxon>Agaricomycotina</taxon>
        <taxon>Tremellomycetes</taxon>
        <taxon>Filobasidiales</taxon>
        <taxon>Filobasidiaceae</taxon>
        <taxon>Naganishia</taxon>
    </lineage>
</organism>
<comment type="caution">
    <text evidence="1">The sequence shown here is derived from an EMBL/GenBank/DDBJ whole genome shotgun (WGS) entry which is preliminary data.</text>
</comment>
<reference evidence="1" key="1">
    <citation type="submission" date="2023-04" db="EMBL/GenBank/DDBJ databases">
        <title>Draft Genome sequencing of Naganishia species isolated from polar environments using Oxford Nanopore Technology.</title>
        <authorList>
            <person name="Leo P."/>
            <person name="Venkateswaran K."/>
        </authorList>
    </citation>
    <scope>NUCLEOTIDE SEQUENCE</scope>
    <source>
        <strain evidence="1">MNA-CCFEE 5423</strain>
    </source>
</reference>